<dbReference type="SUPFAM" id="SSF53597">
    <property type="entry name" value="Dihydrofolate reductase-like"/>
    <property type="match status" value="1"/>
</dbReference>
<dbReference type="InterPro" id="IPR024072">
    <property type="entry name" value="DHFR-like_dom_sf"/>
</dbReference>
<dbReference type="EMBL" id="LT629766">
    <property type="protein sequence ID" value="SDR79511.1"/>
    <property type="molecule type" value="Genomic_DNA"/>
</dbReference>
<keyword evidence="3" id="KW-1185">Reference proteome</keyword>
<dbReference type="InterPro" id="IPR050765">
    <property type="entry name" value="Riboflavin_Biosynth_HTPR"/>
</dbReference>
<protein>
    <submittedName>
        <fullName evidence="2">Dihydrofolate reductase</fullName>
    </submittedName>
</protein>
<dbReference type="STRING" id="1136497.SAMN04489752_0282"/>
<evidence type="ECO:0000313" key="2">
    <source>
        <dbReference type="EMBL" id="SDR79511.1"/>
    </source>
</evidence>
<dbReference type="InterPro" id="IPR002734">
    <property type="entry name" value="RibDG_C"/>
</dbReference>
<dbReference type="PANTHER" id="PTHR38011">
    <property type="entry name" value="DIHYDROFOLATE REDUCTASE FAMILY PROTEIN (AFU_ORTHOLOGUE AFUA_8G06820)"/>
    <property type="match status" value="1"/>
</dbReference>
<dbReference type="Proteomes" id="UP000199597">
    <property type="component" value="Chromosome I"/>
</dbReference>
<dbReference type="Gene3D" id="3.40.430.10">
    <property type="entry name" value="Dihydrofolate Reductase, subunit A"/>
    <property type="match status" value="1"/>
</dbReference>
<dbReference type="AlphaFoldDB" id="A0A1H1LYD2"/>
<sequence length="198" mass="21613">MSLRVVETLGLMSGSEQSLRAVVFLGLSVDGRIARPDGDLEWLTRRGAAAGDAGFTPFLESVDSLVMGRRTFEAIAAYEDWPYLDRPIHVISTTLSPDVDSRITVHRNPESAIDALQRDGRRRVYADGGETIRWFLAAKLVDEITLSYVPVLIGDGPSLFGPLGGDVDLEHVRTEVLDGGMVQTTYRVVDGPTPRASE</sequence>
<name>A0A1H1LYD2_9MICO</name>
<reference evidence="3" key="1">
    <citation type="submission" date="2016-10" db="EMBL/GenBank/DDBJ databases">
        <authorList>
            <person name="Varghese N."/>
            <person name="Submissions S."/>
        </authorList>
    </citation>
    <scope>NUCLEOTIDE SEQUENCE [LARGE SCALE GENOMIC DNA]</scope>
    <source>
        <strain evidence="3">DSM 23676</strain>
    </source>
</reference>
<gene>
    <name evidence="2" type="ORF">SAMN04489752_0282</name>
</gene>
<feature type="domain" description="Bacterial bifunctional deaminase-reductase C-terminal" evidence="1">
    <location>
        <begin position="24"/>
        <end position="182"/>
    </location>
</feature>
<dbReference type="Pfam" id="PF01872">
    <property type="entry name" value="RibD_C"/>
    <property type="match status" value="1"/>
</dbReference>
<organism evidence="2 3">
    <name type="scientific">Brevibacterium siliguriense</name>
    <dbReference type="NCBI Taxonomy" id="1136497"/>
    <lineage>
        <taxon>Bacteria</taxon>
        <taxon>Bacillati</taxon>
        <taxon>Actinomycetota</taxon>
        <taxon>Actinomycetes</taxon>
        <taxon>Micrococcales</taxon>
        <taxon>Brevibacteriaceae</taxon>
        <taxon>Brevibacterium</taxon>
    </lineage>
</organism>
<dbReference type="PANTHER" id="PTHR38011:SF11">
    <property type="entry name" value="2,5-DIAMINO-6-RIBOSYLAMINO-4(3H)-PYRIMIDINONE 5'-PHOSPHATE REDUCTASE"/>
    <property type="match status" value="1"/>
</dbReference>
<evidence type="ECO:0000313" key="3">
    <source>
        <dbReference type="Proteomes" id="UP000199597"/>
    </source>
</evidence>
<evidence type="ECO:0000259" key="1">
    <source>
        <dbReference type="Pfam" id="PF01872"/>
    </source>
</evidence>
<proteinExistence type="predicted"/>
<dbReference type="GO" id="GO:0009231">
    <property type="term" value="P:riboflavin biosynthetic process"/>
    <property type="evidence" value="ECO:0007669"/>
    <property type="project" value="InterPro"/>
</dbReference>
<dbReference type="GO" id="GO:0008703">
    <property type="term" value="F:5-amino-6-(5-phosphoribosylamino)uracil reductase activity"/>
    <property type="evidence" value="ECO:0007669"/>
    <property type="project" value="InterPro"/>
</dbReference>
<accession>A0A1H1LYD2</accession>